<dbReference type="Proteomes" id="UP000670947">
    <property type="component" value="Unassembled WGS sequence"/>
</dbReference>
<protein>
    <recommendedName>
        <fullName evidence="3">Transglutaminase superfamily protein</fullName>
    </recommendedName>
</protein>
<comment type="caution">
    <text evidence="1">The sequence shown here is derived from an EMBL/GenBank/DDBJ whole genome shotgun (WGS) entry which is preliminary data.</text>
</comment>
<sequence length="255" mass="28717">MRASSDLLAVWHAFDAFPMETLTKAWHFRSGNEPKQRSVELMRLHRERYGSSGNCFDLALWLIDAFRREGIPAYAVGHDLLTPNAHVAVAALDERGRAYLCDLGDQWIEPILIDAESGDFTDEPLAGFVSGARVALSVRESWLHVAYLRPNGKRSEQAYDLRPIAPDALVAAGEYSQRLLRKPLVERRIYTEAEVLHWDLGDGTSFLSGNRGRTEEAPMRSQADRVERIRLHTGMDRQVIEQALAVYGTASIEIE</sequence>
<keyword evidence="2" id="KW-1185">Reference proteome</keyword>
<dbReference type="EMBL" id="JAGGDJ010000006">
    <property type="protein sequence ID" value="MBO7744891.1"/>
    <property type="molecule type" value="Genomic_DNA"/>
</dbReference>
<dbReference type="RefSeq" id="WP_208847823.1">
    <property type="nucleotide sequence ID" value="NZ_JAGGDJ010000006.1"/>
</dbReference>
<name>A0ABS3W9B3_9BACL</name>
<reference evidence="1 2" key="1">
    <citation type="submission" date="2021-03" db="EMBL/GenBank/DDBJ databases">
        <title>Paenibacillus artemisicola MWE-103 whole genome sequence.</title>
        <authorList>
            <person name="Ham Y.J."/>
        </authorList>
    </citation>
    <scope>NUCLEOTIDE SEQUENCE [LARGE SCALE GENOMIC DNA]</scope>
    <source>
        <strain evidence="1 2">MWE-103</strain>
    </source>
</reference>
<evidence type="ECO:0000313" key="2">
    <source>
        <dbReference type="Proteomes" id="UP000670947"/>
    </source>
</evidence>
<dbReference type="InterPro" id="IPR038765">
    <property type="entry name" value="Papain-like_cys_pep_sf"/>
</dbReference>
<accession>A0ABS3W9B3</accession>
<evidence type="ECO:0000313" key="1">
    <source>
        <dbReference type="EMBL" id="MBO7744891.1"/>
    </source>
</evidence>
<evidence type="ECO:0008006" key="3">
    <source>
        <dbReference type="Google" id="ProtNLM"/>
    </source>
</evidence>
<dbReference type="SUPFAM" id="SSF54001">
    <property type="entry name" value="Cysteine proteinases"/>
    <property type="match status" value="1"/>
</dbReference>
<proteinExistence type="predicted"/>
<gene>
    <name evidence="1" type="ORF">I8J29_11845</name>
</gene>
<organism evidence="1 2">
    <name type="scientific">Paenibacillus artemisiicola</name>
    <dbReference type="NCBI Taxonomy" id="1172618"/>
    <lineage>
        <taxon>Bacteria</taxon>
        <taxon>Bacillati</taxon>
        <taxon>Bacillota</taxon>
        <taxon>Bacilli</taxon>
        <taxon>Bacillales</taxon>
        <taxon>Paenibacillaceae</taxon>
        <taxon>Paenibacillus</taxon>
    </lineage>
</organism>